<name>A0A6P4ZHI5_BRABE</name>
<dbReference type="GO" id="GO:0005634">
    <property type="term" value="C:nucleus"/>
    <property type="evidence" value="ECO:0007669"/>
    <property type="project" value="InterPro"/>
</dbReference>
<feature type="compositionally biased region" description="Basic and acidic residues" evidence="4">
    <location>
        <begin position="559"/>
        <end position="581"/>
    </location>
</feature>
<feature type="compositionally biased region" description="Basic residues" evidence="4">
    <location>
        <begin position="537"/>
        <end position="547"/>
    </location>
</feature>
<feature type="region of interest" description="Disordered" evidence="4">
    <location>
        <begin position="305"/>
        <end position="394"/>
    </location>
</feature>
<feature type="coiled-coil region" evidence="3">
    <location>
        <begin position="145"/>
        <end position="172"/>
    </location>
</feature>
<evidence type="ECO:0000256" key="1">
    <source>
        <dbReference type="ARBA" id="ARBA00010845"/>
    </source>
</evidence>
<feature type="compositionally biased region" description="Polar residues" evidence="4">
    <location>
        <begin position="452"/>
        <end position="461"/>
    </location>
</feature>
<reference evidence="7" key="1">
    <citation type="submission" date="2025-08" db="UniProtKB">
        <authorList>
            <consortium name="RefSeq"/>
        </authorList>
    </citation>
    <scope>IDENTIFICATION</scope>
    <source>
        <tissue evidence="7">Gonad</tissue>
    </source>
</reference>
<accession>A0A6P4ZHI5</accession>
<feature type="region of interest" description="Disordered" evidence="4">
    <location>
        <begin position="220"/>
        <end position="286"/>
    </location>
</feature>
<feature type="compositionally biased region" description="Low complexity" evidence="4">
    <location>
        <begin position="582"/>
        <end position="601"/>
    </location>
</feature>
<organism evidence="6 7">
    <name type="scientific">Branchiostoma belcheri</name>
    <name type="common">Amphioxus</name>
    <dbReference type="NCBI Taxonomy" id="7741"/>
    <lineage>
        <taxon>Eukaryota</taxon>
        <taxon>Metazoa</taxon>
        <taxon>Chordata</taxon>
        <taxon>Cephalochordata</taxon>
        <taxon>Leptocardii</taxon>
        <taxon>Amphioxiformes</taxon>
        <taxon>Branchiostomatidae</taxon>
        <taxon>Branchiostoma</taxon>
    </lineage>
</organism>
<dbReference type="Pfam" id="PF07557">
    <property type="entry name" value="Shugoshin_C"/>
    <property type="match status" value="1"/>
</dbReference>
<feature type="region of interest" description="Disordered" evidence="4">
    <location>
        <begin position="443"/>
        <end position="935"/>
    </location>
</feature>
<dbReference type="GeneID" id="109474640"/>
<dbReference type="GO" id="GO:0045132">
    <property type="term" value="P:meiotic chromosome segregation"/>
    <property type="evidence" value="ECO:0007669"/>
    <property type="project" value="InterPro"/>
</dbReference>
<feature type="compositionally biased region" description="Polar residues" evidence="4">
    <location>
        <begin position="765"/>
        <end position="776"/>
    </location>
</feature>
<evidence type="ECO:0000313" key="6">
    <source>
        <dbReference type="Proteomes" id="UP000515135"/>
    </source>
</evidence>
<keyword evidence="3" id="KW-0175">Coiled coil</keyword>
<feature type="compositionally biased region" description="Acidic residues" evidence="4">
    <location>
        <begin position="677"/>
        <end position="686"/>
    </location>
</feature>
<feature type="domain" description="Shugoshin C-terminal" evidence="5">
    <location>
        <begin position="888"/>
        <end position="909"/>
    </location>
</feature>
<evidence type="ECO:0000259" key="5">
    <source>
        <dbReference type="Pfam" id="PF07557"/>
    </source>
</evidence>
<keyword evidence="2" id="KW-0159">Chromosome partition</keyword>
<keyword evidence="6" id="KW-1185">Reference proteome</keyword>
<evidence type="ECO:0000256" key="2">
    <source>
        <dbReference type="ARBA" id="ARBA00022829"/>
    </source>
</evidence>
<dbReference type="InterPro" id="IPR011515">
    <property type="entry name" value="Shugoshin_C"/>
</dbReference>
<feature type="region of interest" description="Disordered" evidence="4">
    <location>
        <begin position="1"/>
        <end position="67"/>
    </location>
</feature>
<feature type="compositionally biased region" description="Low complexity" evidence="4">
    <location>
        <begin position="256"/>
        <end position="267"/>
    </location>
</feature>
<dbReference type="AlphaFoldDB" id="A0A6P4ZHI5"/>
<dbReference type="OrthoDB" id="5990092at2759"/>
<evidence type="ECO:0000256" key="4">
    <source>
        <dbReference type="SAM" id="MobiDB-lite"/>
    </source>
</evidence>
<feature type="compositionally biased region" description="Basic and acidic residues" evidence="4">
    <location>
        <begin position="332"/>
        <end position="342"/>
    </location>
</feature>
<dbReference type="RefSeq" id="XP_019630547.1">
    <property type="nucleotide sequence ID" value="XM_019774988.1"/>
</dbReference>
<feature type="compositionally biased region" description="Basic residues" evidence="4">
    <location>
        <begin position="924"/>
        <end position="935"/>
    </location>
</feature>
<feature type="compositionally biased region" description="Basic residues" evidence="4">
    <location>
        <begin position="690"/>
        <end position="699"/>
    </location>
</feature>
<proteinExistence type="inferred from homology"/>
<feature type="compositionally biased region" description="Basic residues" evidence="4">
    <location>
        <begin position="646"/>
        <end position="670"/>
    </location>
</feature>
<evidence type="ECO:0000256" key="3">
    <source>
        <dbReference type="SAM" id="Coils"/>
    </source>
</evidence>
<feature type="compositionally biased region" description="Polar residues" evidence="4">
    <location>
        <begin position="796"/>
        <end position="810"/>
    </location>
</feature>
<evidence type="ECO:0000313" key="7">
    <source>
        <dbReference type="RefSeq" id="XP_019630547.1"/>
    </source>
</evidence>
<protein>
    <submittedName>
        <fullName evidence="7">Uncharacterized protein LOC109474640</fullName>
    </submittedName>
</protein>
<dbReference type="KEGG" id="bbel:109474640"/>
<feature type="compositionally biased region" description="Basic and acidic residues" evidence="4">
    <location>
        <begin position="36"/>
        <end position="52"/>
    </location>
</feature>
<dbReference type="Proteomes" id="UP000515135">
    <property type="component" value="Unplaced"/>
</dbReference>
<dbReference type="GO" id="GO:0000775">
    <property type="term" value="C:chromosome, centromeric region"/>
    <property type="evidence" value="ECO:0007669"/>
    <property type="project" value="InterPro"/>
</dbReference>
<feature type="compositionally biased region" description="Basic and acidic residues" evidence="4">
    <location>
        <begin position="314"/>
        <end position="323"/>
    </location>
</feature>
<feature type="compositionally biased region" description="Polar residues" evidence="4">
    <location>
        <begin position="894"/>
        <end position="905"/>
    </location>
</feature>
<sequence length="935" mass="103664">MASVGRKDSGIFSKKNTPEKGKATSRRLASTIMETDDGKASDEMEQDQRENVVTRGKLNKSSNNKMTELKNKMKKKIKEKKLEISDPRSRVYSGNSSFVRKKLSSLKVNNRELASTLAAARQSVGKLSKRNLSLQQENMAMAERVVNLQGRVRELQAALRCKKDNEQEYKKKMSDVQSVLQKVSSSLLGTVEHIGSAMEVCHPALRDSGWRMSSLSAHVSVSDNSDGALPPRSRPSVLGAPTRVPLPASQRQSLAPPGSRAARRSVSVPPPPPPQEPQESSVAQAGPRDSIAALQTASILFTDESRESVSVTAHHTDTSDKPQESSSLDTTEQEHKKDDKRRTYTQAPNTSRPYAVPVTEDRRRSTLNMPPPVNIPSKSTSGQNRRGTYSVPTPVPVSTVVHTLPCDSRRGTYTVPTTLEVLPEGPEKRLSLMDLVAEHKWKSQDAAGHGSCPSNESSTRSELPAEAEATIYSEEDMDLTTVPATVISTEETEQATEDASKAPNAKRPGVDKDAERSAASKKGKTSQKDLNQSGCKPVRRLKKKKASKLPTFSKSAKSTAERREEVEKDGHDIVKEARKIQEVPSQEVVESPSENVEPSQEMQESLSVFDLSSGDMFSDPSPLTLKPVMSREHASEDDDHQQSHSQRGRPKKLAKLKQKQGNKTSNKKRQNVIVCESSDEEDNEEENNTRRGKTSKKHRDVASIPESPRQSDEGQIARPRRRTTAAVKYFSSDSESEDDCWQNRKSKPTKRNSSNYSISEEEENTGTQMPLRQTPQRLLRSAEKGPLSGRKGKVFQDSSDNDTTTPNVEQALSKRRAFQDVGNTPQGHRSDTTGTKTKVTPQMNPKNQKKRPFSSVGSCEDAHDQDVQQSHSKQNENGEDESAGGPKRVRRSRQQVSYKEPTLNSKLRRGDPMTMKFGDWSPQYHKHKTGKKINK</sequence>
<feature type="compositionally biased region" description="Polar residues" evidence="4">
    <location>
        <begin position="821"/>
        <end position="846"/>
    </location>
</feature>
<feature type="compositionally biased region" description="Polar residues" evidence="4">
    <location>
        <begin position="376"/>
        <end position="387"/>
    </location>
</feature>
<feature type="compositionally biased region" description="Basic and acidic residues" evidence="4">
    <location>
        <begin position="508"/>
        <end position="518"/>
    </location>
</feature>
<comment type="similarity">
    <text evidence="1">Belongs to the shugoshin family.</text>
</comment>
<gene>
    <name evidence="7" type="primary">LOC109474640</name>
</gene>